<dbReference type="Proteomes" id="UP000430079">
    <property type="component" value="Unassembled WGS sequence"/>
</dbReference>
<proteinExistence type="predicted"/>
<name>A0A640T8L2_9ACTN</name>
<feature type="transmembrane region" description="Helical" evidence="2">
    <location>
        <begin position="151"/>
        <end position="174"/>
    </location>
</feature>
<feature type="region of interest" description="Disordered" evidence="1">
    <location>
        <begin position="189"/>
        <end position="215"/>
    </location>
</feature>
<comment type="caution">
    <text evidence="3">The sequence shown here is derived from an EMBL/GenBank/DDBJ whole genome shotgun (WGS) entry which is preliminary data.</text>
</comment>
<sequence>MPARTILTKPHGRTVPGVPRWAARTAYAITLLALPSCVWRIAAINLNAPLLDHGATAPPGPEPFDGEWWYLIGLSVFSEALAFLAVGLVARWGEVWPRWIPVLRGRRVPVLAAVLPAALGSVALLVFPYAMVMSALGLKITGEPEGMAAHGWQVVAFWIAYLPLTAWGPLLGLLTVHYYRRRRSAPGGQVDVATRTPLRPITPRAGTDGPSRPLP</sequence>
<keyword evidence="2" id="KW-1133">Transmembrane helix</keyword>
<evidence type="ECO:0000256" key="1">
    <source>
        <dbReference type="SAM" id="MobiDB-lite"/>
    </source>
</evidence>
<feature type="transmembrane region" description="Helical" evidence="2">
    <location>
        <begin position="110"/>
        <end position="131"/>
    </location>
</feature>
<evidence type="ECO:0000256" key="2">
    <source>
        <dbReference type="SAM" id="Phobius"/>
    </source>
</evidence>
<evidence type="ECO:0000313" key="3">
    <source>
        <dbReference type="EMBL" id="GFE18811.1"/>
    </source>
</evidence>
<feature type="transmembrane region" description="Helical" evidence="2">
    <location>
        <begin position="21"/>
        <end position="42"/>
    </location>
</feature>
<dbReference type="RefSeq" id="WP_223123609.1">
    <property type="nucleotide sequence ID" value="NZ_BLIO01000001.1"/>
</dbReference>
<evidence type="ECO:0000313" key="4">
    <source>
        <dbReference type="Proteomes" id="UP000430079"/>
    </source>
</evidence>
<gene>
    <name evidence="3" type="ORF">Sgleb_68580</name>
</gene>
<keyword evidence="4" id="KW-1185">Reference proteome</keyword>
<protein>
    <submittedName>
        <fullName evidence="3">Uncharacterized protein</fullName>
    </submittedName>
</protein>
<keyword evidence="2" id="KW-0812">Transmembrane</keyword>
<dbReference type="AlphaFoldDB" id="A0A640T8L2"/>
<keyword evidence="2" id="KW-0472">Membrane</keyword>
<organism evidence="3 4">
    <name type="scientific">Streptomyces glebosus</name>
    <dbReference type="NCBI Taxonomy" id="249580"/>
    <lineage>
        <taxon>Bacteria</taxon>
        <taxon>Bacillati</taxon>
        <taxon>Actinomycetota</taxon>
        <taxon>Actinomycetes</taxon>
        <taxon>Kitasatosporales</taxon>
        <taxon>Streptomycetaceae</taxon>
        <taxon>Streptomyces</taxon>
    </lineage>
</organism>
<feature type="transmembrane region" description="Helical" evidence="2">
    <location>
        <begin position="68"/>
        <end position="90"/>
    </location>
</feature>
<dbReference type="EMBL" id="BLIO01000001">
    <property type="protein sequence ID" value="GFE18811.1"/>
    <property type="molecule type" value="Genomic_DNA"/>
</dbReference>
<reference evidence="3 4" key="1">
    <citation type="submission" date="2019-12" db="EMBL/GenBank/DDBJ databases">
        <title>Whole genome shotgun sequence of Streptomyces hygroscopicus subsp. glebosus NBRC 13786.</title>
        <authorList>
            <person name="Ichikawa N."/>
            <person name="Kimura A."/>
            <person name="Kitahashi Y."/>
            <person name="Komaki H."/>
            <person name="Tamura T."/>
        </authorList>
    </citation>
    <scope>NUCLEOTIDE SEQUENCE [LARGE SCALE GENOMIC DNA]</scope>
    <source>
        <strain evidence="3 4">NBRC 13786</strain>
    </source>
</reference>
<accession>A0A640T8L2</accession>